<evidence type="ECO:0000256" key="3">
    <source>
        <dbReference type="ARBA" id="ARBA00022741"/>
    </source>
</evidence>
<dbReference type="SMART" id="SM00382">
    <property type="entry name" value="AAA"/>
    <property type="match status" value="1"/>
</dbReference>
<dbReference type="InterPro" id="IPR003439">
    <property type="entry name" value="ABC_transporter-like_ATP-bd"/>
</dbReference>
<proteinExistence type="inferred from homology"/>
<sequence length="385" mass="42240">MEGSGAEALLRSVCAMNDPEPREMLLSIAPSALPIGISGIEKRFGGVSVLRDLSLDVAAGEFLTLLGPSGSGKTTLLMILAGFVRANFGSIKVGGEEIITTPPHRRNIGMVFQNYALFPHMNVFHNIAFPLKQRRVSAADTAERVEKALDLVQLKGLGERRVDQLSGGQRQRVALARAIVFEPRIVLMDEPLSALDKGLREHMQIELRNLHRRLGMTTVYVTHDQREAITMSDRIAVMNAGRIEQIDRPEVLYARPQTRFVAGFIGDSSFIPVECRNGSVWYEDRKIRMAAMAPSSGSHLMVVRPEKLRLVTDAEPSGSVNVLPATVGDVIYQGDSFVCYAVLRDGQQVTLRDYCRSDVLAKLPRPGEPVNLGIDAEDVVLVAAD</sequence>
<dbReference type="GO" id="GO:0005524">
    <property type="term" value="F:ATP binding"/>
    <property type="evidence" value="ECO:0007669"/>
    <property type="project" value="UniProtKB-KW"/>
</dbReference>
<comment type="subunit">
    <text evidence="7">The complex is composed of two ATP-binding proteins (PotA), two transmembrane proteins (PotB and PotC) and a solute-binding protein (PotD).</text>
</comment>
<comment type="catalytic activity">
    <reaction evidence="7">
        <text>ATP + H2O + polyamine-[polyamine-binding protein]Side 1 = ADP + phosphate + polyamineSide 2 + [polyamine-binding protein]Side 1.</text>
        <dbReference type="EC" id="7.6.2.11"/>
    </reaction>
</comment>
<comment type="function">
    <text evidence="7">Part of the ABC transporter complex PotABCD involved in spermidine/putrescine import. Responsible for energy coupling to the transport system.</text>
</comment>
<keyword evidence="6 7" id="KW-0472">Membrane</keyword>
<dbReference type="AlphaFoldDB" id="G6YLF4"/>
<evidence type="ECO:0000259" key="8">
    <source>
        <dbReference type="PROSITE" id="PS50893"/>
    </source>
</evidence>
<dbReference type="eggNOG" id="COG3842">
    <property type="taxonomic scope" value="Bacteria"/>
</dbReference>
<dbReference type="GO" id="GO:0015847">
    <property type="term" value="P:putrescine transport"/>
    <property type="evidence" value="ECO:0007669"/>
    <property type="project" value="UniProtKB-ARBA"/>
</dbReference>
<dbReference type="EC" id="7.6.2.11" evidence="7"/>
<dbReference type="InterPro" id="IPR003593">
    <property type="entry name" value="AAA+_ATPase"/>
</dbReference>
<dbReference type="InterPro" id="IPR050093">
    <property type="entry name" value="ABC_SmlMolc_Importer"/>
</dbReference>
<dbReference type="InterPro" id="IPR008995">
    <property type="entry name" value="Mo/tungstate-bd_C_term_dom"/>
</dbReference>
<keyword evidence="1 7" id="KW-0813">Transport</keyword>
<dbReference type="PANTHER" id="PTHR42781:SF4">
    <property type="entry name" value="SPERMIDINE_PUTRESCINE IMPORT ATP-BINDING PROTEIN POTA"/>
    <property type="match status" value="1"/>
</dbReference>
<protein>
    <recommendedName>
        <fullName evidence="7">Spermidine/putrescine import ATP-binding protein PotA</fullName>
        <ecNumber evidence="7">7.6.2.11</ecNumber>
    </recommendedName>
</protein>
<keyword evidence="10" id="KW-1185">Reference proteome</keyword>
<dbReference type="PANTHER" id="PTHR42781">
    <property type="entry name" value="SPERMIDINE/PUTRESCINE IMPORT ATP-BINDING PROTEIN POTA"/>
    <property type="match status" value="1"/>
</dbReference>
<dbReference type="Gene3D" id="2.40.50.100">
    <property type="match status" value="1"/>
</dbReference>
<dbReference type="InterPro" id="IPR005893">
    <property type="entry name" value="PotA-like"/>
</dbReference>
<name>G6YLF4_9HYPH</name>
<evidence type="ECO:0000256" key="6">
    <source>
        <dbReference type="ARBA" id="ARBA00023136"/>
    </source>
</evidence>
<dbReference type="EMBL" id="AGSN01000250">
    <property type="protein sequence ID" value="EHH02888.1"/>
    <property type="molecule type" value="Genomic_DNA"/>
</dbReference>
<keyword evidence="4 7" id="KW-0067">ATP-binding</keyword>
<evidence type="ECO:0000313" key="10">
    <source>
        <dbReference type="Proteomes" id="UP000002949"/>
    </source>
</evidence>
<keyword evidence="2 7" id="KW-1003">Cell membrane</keyword>
<dbReference type="STRING" id="1082933.A6B35_11370"/>
<dbReference type="GO" id="GO:0043190">
    <property type="term" value="C:ATP-binding cassette (ABC) transporter complex"/>
    <property type="evidence" value="ECO:0007669"/>
    <property type="project" value="InterPro"/>
</dbReference>
<dbReference type="InterPro" id="IPR027417">
    <property type="entry name" value="P-loop_NTPase"/>
</dbReference>
<dbReference type="SUPFAM" id="SSF52540">
    <property type="entry name" value="P-loop containing nucleoside triphosphate hydrolases"/>
    <property type="match status" value="1"/>
</dbReference>
<reference evidence="9 10" key="1">
    <citation type="journal article" date="2012" name="J. Bacteriol.">
        <title>Draft Genome Sequence of Plant Growth-Promoting Rhizobium Mesorhizobium amorphae, Isolated from Zinc-Lead Mine Tailings.</title>
        <authorList>
            <person name="Hao X."/>
            <person name="Lin Y."/>
            <person name="Johnstone L."/>
            <person name="Baltrus D.A."/>
            <person name="Miller S.J."/>
            <person name="Wei G."/>
            <person name="Rensing C."/>
        </authorList>
    </citation>
    <scope>NUCLEOTIDE SEQUENCE [LARGE SCALE GENOMIC DNA]</scope>
    <source>
        <strain evidence="9 10">CCNWGS0123</strain>
    </source>
</reference>
<dbReference type="PROSITE" id="PS50893">
    <property type="entry name" value="ABC_TRANSPORTER_2"/>
    <property type="match status" value="1"/>
</dbReference>
<evidence type="ECO:0000256" key="5">
    <source>
        <dbReference type="ARBA" id="ARBA00022967"/>
    </source>
</evidence>
<dbReference type="FunFam" id="3.40.50.300:FF:000133">
    <property type="entry name" value="Spermidine/putrescine import ATP-binding protein PotA"/>
    <property type="match status" value="1"/>
</dbReference>
<dbReference type="GO" id="GO:0015417">
    <property type="term" value="F:ABC-type polyamine transporter activity"/>
    <property type="evidence" value="ECO:0007669"/>
    <property type="project" value="UniProtKB-EC"/>
</dbReference>
<dbReference type="PROSITE" id="PS00211">
    <property type="entry name" value="ABC_TRANSPORTER_1"/>
    <property type="match status" value="1"/>
</dbReference>
<dbReference type="InterPro" id="IPR017871">
    <property type="entry name" value="ABC_transporter-like_CS"/>
</dbReference>
<dbReference type="InterPro" id="IPR013611">
    <property type="entry name" value="Transp-assoc_OB_typ2"/>
</dbReference>
<dbReference type="GO" id="GO:0016887">
    <property type="term" value="F:ATP hydrolysis activity"/>
    <property type="evidence" value="ECO:0007669"/>
    <property type="project" value="InterPro"/>
</dbReference>
<keyword evidence="3 7" id="KW-0547">Nucleotide-binding</keyword>
<dbReference type="Proteomes" id="UP000002949">
    <property type="component" value="Unassembled WGS sequence"/>
</dbReference>
<evidence type="ECO:0000256" key="2">
    <source>
        <dbReference type="ARBA" id="ARBA00022475"/>
    </source>
</evidence>
<accession>G6YLF4</accession>
<dbReference type="SUPFAM" id="SSF50331">
    <property type="entry name" value="MOP-like"/>
    <property type="match status" value="1"/>
</dbReference>
<dbReference type="PATRIC" id="fig|1082933.3.peg.6627"/>
<comment type="similarity">
    <text evidence="7">Belongs to the ABC transporter superfamily. Spermidine/putrescine importer (TC 3.A.1.11.1) family.</text>
</comment>
<organism evidence="9 10">
    <name type="scientific">Mesorhizobium amorphae CCNWGS0123</name>
    <dbReference type="NCBI Taxonomy" id="1082933"/>
    <lineage>
        <taxon>Bacteria</taxon>
        <taxon>Pseudomonadati</taxon>
        <taxon>Pseudomonadota</taxon>
        <taxon>Alphaproteobacteria</taxon>
        <taxon>Hyphomicrobiales</taxon>
        <taxon>Phyllobacteriaceae</taxon>
        <taxon>Mesorhizobium</taxon>
    </lineage>
</organism>
<dbReference type="NCBIfam" id="TIGR01187">
    <property type="entry name" value="potA"/>
    <property type="match status" value="1"/>
</dbReference>
<dbReference type="Pfam" id="PF00005">
    <property type="entry name" value="ABC_tran"/>
    <property type="match status" value="1"/>
</dbReference>
<evidence type="ECO:0000256" key="7">
    <source>
        <dbReference type="RuleBase" id="RU364083"/>
    </source>
</evidence>
<feature type="domain" description="ABC transporter" evidence="8">
    <location>
        <begin position="35"/>
        <end position="265"/>
    </location>
</feature>
<keyword evidence="5 7" id="KW-1278">Translocase</keyword>
<evidence type="ECO:0000313" key="9">
    <source>
        <dbReference type="EMBL" id="EHH02888.1"/>
    </source>
</evidence>
<dbReference type="Gene3D" id="3.40.50.300">
    <property type="entry name" value="P-loop containing nucleotide triphosphate hydrolases"/>
    <property type="match status" value="1"/>
</dbReference>
<evidence type="ECO:0000256" key="1">
    <source>
        <dbReference type="ARBA" id="ARBA00022448"/>
    </source>
</evidence>
<gene>
    <name evidence="7" type="primary">potA</name>
    <name evidence="9" type="ORF">MEA186_34199</name>
</gene>
<evidence type="ECO:0000256" key="4">
    <source>
        <dbReference type="ARBA" id="ARBA00022840"/>
    </source>
</evidence>
<dbReference type="Pfam" id="PF08402">
    <property type="entry name" value="TOBE_2"/>
    <property type="match status" value="1"/>
</dbReference>